<dbReference type="EMBL" id="GBRH01206154">
    <property type="protein sequence ID" value="JAD91741.1"/>
    <property type="molecule type" value="Transcribed_RNA"/>
</dbReference>
<reference evidence="1" key="2">
    <citation type="journal article" date="2015" name="Data Brief">
        <title>Shoot transcriptome of the giant reed, Arundo donax.</title>
        <authorList>
            <person name="Barrero R.A."/>
            <person name="Guerrero F.D."/>
            <person name="Moolhuijzen P."/>
            <person name="Goolsby J.A."/>
            <person name="Tidwell J."/>
            <person name="Bellgard S.E."/>
            <person name="Bellgard M.I."/>
        </authorList>
    </citation>
    <scope>NUCLEOTIDE SEQUENCE</scope>
    <source>
        <tissue evidence="1">Shoot tissue taken approximately 20 cm above the soil surface</tissue>
    </source>
</reference>
<sequence length="12" mass="1232">MCSKSPPPVSTV</sequence>
<organism evidence="1">
    <name type="scientific">Arundo donax</name>
    <name type="common">Giant reed</name>
    <name type="synonym">Donax arundinaceus</name>
    <dbReference type="NCBI Taxonomy" id="35708"/>
    <lineage>
        <taxon>Eukaryota</taxon>
        <taxon>Viridiplantae</taxon>
        <taxon>Streptophyta</taxon>
        <taxon>Embryophyta</taxon>
        <taxon>Tracheophyta</taxon>
        <taxon>Spermatophyta</taxon>
        <taxon>Magnoliopsida</taxon>
        <taxon>Liliopsida</taxon>
        <taxon>Poales</taxon>
        <taxon>Poaceae</taxon>
        <taxon>PACMAD clade</taxon>
        <taxon>Arundinoideae</taxon>
        <taxon>Arundineae</taxon>
        <taxon>Arundo</taxon>
    </lineage>
</organism>
<accession>A0A0A9DVA3</accession>
<reference evidence="1" key="1">
    <citation type="submission" date="2014-09" db="EMBL/GenBank/DDBJ databases">
        <authorList>
            <person name="Magalhaes I.L.F."/>
            <person name="Oliveira U."/>
            <person name="Santos F.R."/>
            <person name="Vidigal T.H.D.A."/>
            <person name="Brescovit A.D."/>
            <person name="Santos A.J."/>
        </authorList>
    </citation>
    <scope>NUCLEOTIDE SEQUENCE</scope>
    <source>
        <tissue evidence="1">Shoot tissue taken approximately 20 cm above the soil surface</tissue>
    </source>
</reference>
<proteinExistence type="predicted"/>
<protein>
    <submittedName>
        <fullName evidence="1">Uncharacterized protein</fullName>
    </submittedName>
</protein>
<name>A0A0A9DVA3_ARUDO</name>
<evidence type="ECO:0000313" key="1">
    <source>
        <dbReference type="EMBL" id="JAD91741.1"/>
    </source>
</evidence>